<reference evidence="2" key="1">
    <citation type="submission" date="2021-04" db="EMBL/GenBank/DDBJ databases">
        <title>Pseudonocardia sp. nov., isolated from sandy soil of mangrove forest.</title>
        <authorList>
            <person name="Zan Z."/>
            <person name="Huang R."/>
            <person name="Liu W."/>
        </authorList>
    </citation>
    <scope>NUCLEOTIDE SEQUENCE</scope>
    <source>
        <strain evidence="2">S2-4</strain>
    </source>
</reference>
<evidence type="ECO:0000313" key="3">
    <source>
        <dbReference type="Proteomes" id="UP001165283"/>
    </source>
</evidence>
<dbReference type="Proteomes" id="UP001165283">
    <property type="component" value="Unassembled WGS sequence"/>
</dbReference>
<evidence type="ECO:0000313" key="2">
    <source>
        <dbReference type="EMBL" id="MCO1660491.1"/>
    </source>
</evidence>
<accession>A0ABT1AC04</accession>
<keyword evidence="3" id="KW-1185">Reference proteome</keyword>
<protein>
    <submittedName>
        <fullName evidence="2">Uncharacterized protein</fullName>
    </submittedName>
</protein>
<comment type="caution">
    <text evidence="2">The sequence shown here is derived from an EMBL/GenBank/DDBJ whole genome shotgun (WGS) entry which is preliminary data.</text>
</comment>
<evidence type="ECO:0000256" key="1">
    <source>
        <dbReference type="SAM" id="MobiDB-lite"/>
    </source>
</evidence>
<sequence length="166" mass="17695">MSARARRVATRATGSATGPRVPSAAELAAAVLQRTWPGGAGRGSADRAWRGRAADEAVLLMELCRWLEGRGRRRLPLAPVPAALAEAFAALARRGAPVGPARAFVELVVTQVHAVLAELEPDAEAPERASRDARLAVGLLEQCFRELAPTERVRARRLLALAGEPR</sequence>
<name>A0ABT1AC04_9PSEU</name>
<dbReference type="EMBL" id="JAGSOV010000084">
    <property type="protein sequence ID" value="MCO1660491.1"/>
    <property type="molecule type" value="Genomic_DNA"/>
</dbReference>
<organism evidence="2 3">
    <name type="scientific">Pseudonocardia humida</name>
    <dbReference type="NCBI Taxonomy" id="2800819"/>
    <lineage>
        <taxon>Bacteria</taxon>
        <taxon>Bacillati</taxon>
        <taxon>Actinomycetota</taxon>
        <taxon>Actinomycetes</taxon>
        <taxon>Pseudonocardiales</taxon>
        <taxon>Pseudonocardiaceae</taxon>
        <taxon>Pseudonocardia</taxon>
    </lineage>
</organism>
<feature type="region of interest" description="Disordered" evidence="1">
    <location>
        <begin position="1"/>
        <end position="21"/>
    </location>
</feature>
<gene>
    <name evidence="2" type="ORF">KDL28_36080</name>
</gene>
<dbReference type="RefSeq" id="WP_252446007.1">
    <property type="nucleotide sequence ID" value="NZ_JAGSOV010000084.1"/>
</dbReference>
<proteinExistence type="predicted"/>